<evidence type="ECO:0000256" key="1">
    <source>
        <dbReference type="SAM" id="MobiDB-lite"/>
    </source>
</evidence>
<gene>
    <name evidence="3" type="ORF">Ptr86124_002202</name>
    <name evidence="2" type="ORF">PtrM4_066440</name>
</gene>
<dbReference type="Pfam" id="PF11709">
    <property type="entry name" value="Mit_ribos_Mrp51"/>
    <property type="match status" value="2"/>
</dbReference>
<dbReference type="GO" id="GO:0005763">
    <property type="term" value="C:mitochondrial small ribosomal subunit"/>
    <property type="evidence" value="ECO:0007669"/>
    <property type="project" value="TreeGrafter"/>
</dbReference>
<reference evidence="3" key="3">
    <citation type="journal article" date="2022" name="bioRxiv">
        <title>A global pangenome for the wheat fungal pathogen Pyrenophora tritici-repentis and prediction of effector protein structural homology.</title>
        <authorList>
            <person name="Moolhuijzen P."/>
            <person name="See P.T."/>
            <person name="Shi G."/>
            <person name="Powell H.R."/>
            <person name="Cockram J."/>
            <person name="Jorgensen L.N."/>
            <person name="Benslimane H."/>
            <person name="Strelkov S.E."/>
            <person name="Turner J."/>
            <person name="Liu Z."/>
            <person name="Moffat C.S."/>
        </authorList>
    </citation>
    <scope>NUCLEOTIDE SEQUENCE</scope>
    <source>
        <strain evidence="3">86-124</strain>
    </source>
</reference>
<dbReference type="InterPro" id="IPR016712">
    <property type="entry name" value="Rbsml_bS1m-like"/>
</dbReference>
<evidence type="ECO:0000313" key="2">
    <source>
        <dbReference type="EMBL" id="KAF7575020.1"/>
    </source>
</evidence>
<evidence type="ECO:0000313" key="5">
    <source>
        <dbReference type="Proteomes" id="UP000249757"/>
    </source>
</evidence>
<name>A0A2W1EMQ6_9PLEO</name>
<dbReference type="Proteomes" id="UP000249757">
    <property type="component" value="Unassembled WGS sequence"/>
</dbReference>
<feature type="region of interest" description="Disordered" evidence="1">
    <location>
        <begin position="621"/>
        <end position="652"/>
    </location>
</feature>
<dbReference type="OrthoDB" id="3913595at2759"/>
<evidence type="ECO:0000313" key="3">
    <source>
        <dbReference type="EMBL" id="KAI1519074.1"/>
    </source>
</evidence>
<dbReference type="EMBL" id="NRDI02000002">
    <property type="protein sequence ID" value="KAI1519074.1"/>
    <property type="molecule type" value="Genomic_DNA"/>
</dbReference>
<proteinExistence type="predicted"/>
<organism evidence="3 5">
    <name type="scientific">Pyrenophora tritici-repentis</name>
    <dbReference type="NCBI Taxonomy" id="45151"/>
    <lineage>
        <taxon>Eukaryota</taxon>
        <taxon>Fungi</taxon>
        <taxon>Dikarya</taxon>
        <taxon>Ascomycota</taxon>
        <taxon>Pezizomycotina</taxon>
        <taxon>Dothideomycetes</taxon>
        <taxon>Pleosporomycetidae</taxon>
        <taxon>Pleosporales</taxon>
        <taxon>Pleosporineae</taxon>
        <taxon>Pleosporaceae</taxon>
        <taxon>Pyrenophora</taxon>
    </lineage>
</organism>
<protein>
    <submittedName>
        <fullName evidence="3">Mit-ribos-Mrp51 multi-domain protein</fullName>
    </submittedName>
</protein>
<feature type="region of interest" description="Disordered" evidence="1">
    <location>
        <begin position="671"/>
        <end position="694"/>
    </location>
</feature>
<dbReference type="PANTHER" id="PTHR28058:SF1">
    <property type="entry name" value="SMALL RIBOSOMAL SUBUNIT PROTEIN BS1M"/>
    <property type="match status" value="1"/>
</dbReference>
<dbReference type="OMA" id="ELHMPMS"/>
<dbReference type="AlphaFoldDB" id="A0A2W1EMQ6"/>
<sequence>MSLSRQSLSPTANLLRNSRLFSLPNPLPRPHVAESYGAGVIRESDTATLPYPTHQAIATTKPSLARGDWGLKRPIPSRSHIVQVSDPVLKVTQLDTIEHVTDFDSAADHVRTRQKWEEMGVPVMKGMTQMRDQDLSGTPPSGAFEIRDDTTSYDTDLGLDEAGLYLKALKKNMPSERAKAQWEVFNATWKDKWEEKKASWRSQGWGEQLTDFESTQKKAAEGRAQLREHHKILYETESRAFRTRWDAELATKEADWKARGLTNPEHPGRVAEANAFKELERKAAADLQRRWGEKEARLAEQTPANMPWLLDFTAFAREQDGAKRALRQELAATPFTPLTRPPVDPIVHNTKRWKHDGPWLPGMGADDFATYLSKQITARKKEFQAYLVEYVKTEIYRSRRQAATKTSPEGMPLDPQEAEAWLSTQEKTWRHITDSQIQAGIKALRKETANDPLASKLVRKLILPFLKLPAIKFKHKAFHRDAASRDIDAYIFDQESAPLSTHPSAGLGYLRTKSYIANHPILGPQANPAPITARVVQARRTAYKNESYARLGVGGFVANDQFRSTDTRPGARFGDNAKDVETIDVDTPGGKKILVHPLFASVSNDGRIHVKIARATGPEGAVARGELDDRPPVREPLESDPLRDLGSMGRSGVKELDAMSGEAAALDQFLRAEGQGRGSPGAGFPGVSQALRGE</sequence>
<dbReference type="GO" id="GO:0070124">
    <property type="term" value="P:mitochondrial translational initiation"/>
    <property type="evidence" value="ECO:0007669"/>
    <property type="project" value="TreeGrafter"/>
</dbReference>
<accession>A0A2W1EMQ6</accession>
<evidence type="ECO:0000313" key="4">
    <source>
        <dbReference type="Proteomes" id="UP000245464"/>
    </source>
</evidence>
<comment type="caution">
    <text evidence="3">The sequence shown here is derived from an EMBL/GenBank/DDBJ whole genome shotgun (WGS) entry which is preliminary data.</text>
</comment>
<reference evidence="3" key="2">
    <citation type="submission" date="2021-05" db="EMBL/GenBank/DDBJ databases">
        <authorList>
            <person name="Moolhuijzen P.M."/>
            <person name="Moffat C.S."/>
        </authorList>
    </citation>
    <scope>NUCLEOTIDE SEQUENCE</scope>
    <source>
        <strain evidence="3">86-124</strain>
    </source>
</reference>
<keyword evidence="5" id="KW-1185">Reference proteome</keyword>
<dbReference type="PANTHER" id="PTHR28058">
    <property type="entry name" value="37S RIBOSOMAL PROTEIN MRP51, MITOCHONDRIAL"/>
    <property type="match status" value="1"/>
</dbReference>
<dbReference type="Proteomes" id="UP000245464">
    <property type="component" value="Chromosome 2"/>
</dbReference>
<feature type="compositionally biased region" description="Basic and acidic residues" evidence="1">
    <location>
        <begin position="625"/>
        <end position="643"/>
    </location>
</feature>
<dbReference type="EMBL" id="NQIK02000002">
    <property type="protein sequence ID" value="KAF7575020.1"/>
    <property type="molecule type" value="Genomic_DNA"/>
</dbReference>
<dbReference type="GO" id="GO:0003735">
    <property type="term" value="F:structural constituent of ribosome"/>
    <property type="evidence" value="ECO:0007669"/>
    <property type="project" value="TreeGrafter"/>
</dbReference>
<reference evidence="5" key="4">
    <citation type="journal article" date="2022" name="Microb. Genom.">
        <title>A global pangenome for the wheat fungal pathogen Pyrenophora tritici-repentis and prediction of effector protein structural homology.</title>
        <authorList>
            <person name="Moolhuijzen P.M."/>
            <person name="See P.T."/>
            <person name="Shi G."/>
            <person name="Powell H.R."/>
            <person name="Cockram J."/>
            <person name="Jorgensen L.N."/>
            <person name="Benslimane H."/>
            <person name="Strelkov S.E."/>
            <person name="Turner J."/>
            <person name="Liu Z."/>
            <person name="Moffat C.S."/>
        </authorList>
    </citation>
    <scope>NUCLEOTIDE SEQUENCE [LARGE SCALE GENOMIC DNA]</scope>
</reference>
<feature type="compositionally biased region" description="Gly residues" evidence="1">
    <location>
        <begin position="675"/>
        <end position="684"/>
    </location>
</feature>
<reference evidence="2 4" key="1">
    <citation type="journal article" date="2018" name="BMC Genomics">
        <title>Comparative genomics of the wheat fungal pathogen Pyrenophora tritici-repentis reveals chromosomal variations and genome plasticity.</title>
        <authorList>
            <person name="Moolhuijzen P."/>
            <person name="See P.T."/>
            <person name="Hane J.K."/>
            <person name="Shi G."/>
            <person name="Liu Z."/>
            <person name="Oliver R.P."/>
            <person name="Moffat C.S."/>
        </authorList>
    </citation>
    <scope>NUCLEOTIDE SEQUENCE [LARGE SCALE GENOMIC DNA]</scope>
    <source>
        <strain evidence="2">M4</strain>
    </source>
</reference>